<dbReference type="Ensembl" id="ENSPKIT00000033624.1">
    <property type="protein sequence ID" value="ENSPKIP00000009512.1"/>
    <property type="gene ID" value="ENSPKIG00000024599.1"/>
</dbReference>
<dbReference type="AlphaFoldDB" id="A0A3B3QSA0"/>
<dbReference type="Proteomes" id="UP000261540">
    <property type="component" value="Unplaced"/>
</dbReference>
<reference evidence="2" key="2">
    <citation type="submission" date="2025-09" db="UniProtKB">
        <authorList>
            <consortium name="Ensembl"/>
        </authorList>
    </citation>
    <scope>IDENTIFICATION</scope>
</reference>
<sequence>MGANRRIAIFFGGFITAVAAAFYPIFFYPLAHLNEYKQMQSINRAGINQAEVQPVGRFPVYFLPGPKSETAVVTLEQGWPILSAKGRCVCGFSLQLLNYITN</sequence>
<evidence type="ECO:0000256" key="1">
    <source>
        <dbReference type="SAM" id="Phobius"/>
    </source>
</evidence>
<dbReference type="InterPro" id="IPR027917">
    <property type="entry name" value="MITRAC7/Phoenixin"/>
</dbReference>
<protein>
    <recommendedName>
        <fullName evidence="4">Small integral membrane protein 20</fullName>
    </recommendedName>
</protein>
<organism evidence="2 3">
    <name type="scientific">Paramormyrops kingsleyae</name>
    <dbReference type="NCBI Taxonomy" id="1676925"/>
    <lineage>
        <taxon>Eukaryota</taxon>
        <taxon>Metazoa</taxon>
        <taxon>Chordata</taxon>
        <taxon>Craniata</taxon>
        <taxon>Vertebrata</taxon>
        <taxon>Euteleostomi</taxon>
        <taxon>Actinopterygii</taxon>
        <taxon>Neopterygii</taxon>
        <taxon>Teleostei</taxon>
        <taxon>Osteoglossocephala</taxon>
        <taxon>Osteoglossomorpha</taxon>
        <taxon>Osteoglossiformes</taxon>
        <taxon>Mormyridae</taxon>
        <taxon>Paramormyrops</taxon>
    </lineage>
</organism>
<reference evidence="2" key="1">
    <citation type="submission" date="2025-08" db="UniProtKB">
        <authorList>
            <consortium name="Ensembl"/>
        </authorList>
    </citation>
    <scope>IDENTIFICATION</scope>
</reference>
<name>A0A3B3QSA0_9TELE</name>
<evidence type="ECO:0008006" key="4">
    <source>
        <dbReference type="Google" id="ProtNLM"/>
    </source>
</evidence>
<keyword evidence="1" id="KW-0472">Membrane</keyword>
<dbReference type="GeneTree" id="ENSGT00940000177623"/>
<keyword evidence="1" id="KW-0812">Transmembrane</keyword>
<evidence type="ECO:0000313" key="2">
    <source>
        <dbReference type="Ensembl" id="ENSPKIP00000009512.1"/>
    </source>
</evidence>
<dbReference type="PANTHER" id="PTHR34923:SF1">
    <property type="entry name" value="SMALL INTEGRAL MEMBRANE PROTEIN 20"/>
    <property type="match status" value="1"/>
</dbReference>
<evidence type="ECO:0000313" key="3">
    <source>
        <dbReference type="Proteomes" id="UP000261540"/>
    </source>
</evidence>
<keyword evidence="3" id="KW-1185">Reference proteome</keyword>
<dbReference type="PANTHER" id="PTHR34923">
    <property type="entry name" value="SMALL INTEGRAL MEMBRANE PROTEIN 20"/>
    <property type="match status" value="1"/>
</dbReference>
<proteinExistence type="predicted"/>
<dbReference type="GO" id="GO:0005743">
    <property type="term" value="C:mitochondrial inner membrane"/>
    <property type="evidence" value="ECO:0007669"/>
    <property type="project" value="TreeGrafter"/>
</dbReference>
<dbReference type="STRING" id="1676925.ENSPKIP00000009512"/>
<dbReference type="Pfam" id="PF15061">
    <property type="entry name" value="MITRAC7_Phoenixin"/>
    <property type="match status" value="1"/>
</dbReference>
<feature type="transmembrane region" description="Helical" evidence="1">
    <location>
        <begin position="7"/>
        <end position="31"/>
    </location>
</feature>
<dbReference type="GO" id="GO:0033617">
    <property type="term" value="P:mitochondrial respiratory chain complex IV assembly"/>
    <property type="evidence" value="ECO:0007669"/>
    <property type="project" value="InterPro"/>
</dbReference>
<accession>A0A3B3QSA0</accession>
<keyword evidence="1" id="KW-1133">Transmembrane helix</keyword>